<accession>U5T4H6</accession>
<dbReference type="STRING" id="1335757.SPICUR_00215"/>
<evidence type="ECO:0000313" key="2">
    <source>
        <dbReference type="Proteomes" id="UP000017640"/>
    </source>
</evidence>
<dbReference type="KEGG" id="spiu:SPICUR_00215"/>
<protein>
    <submittedName>
        <fullName evidence="1">Uncharacterized protein</fullName>
    </submittedName>
</protein>
<name>U5T4H6_9GAMM</name>
<keyword evidence="2" id="KW-1185">Reference proteome</keyword>
<evidence type="ECO:0000313" key="1">
    <source>
        <dbReference type="EMBL" id="AGY91072.1"/>
    </source>
</evidence>
<gene>
    <name evidence="1" type="ORF">SPICUR_00215</name>
</gene>
<reference evidence="1 2" key="1">
    <citation type="journal article" date="2013" name="BMC Genomics">
        <title>Genomes of "Spiribacter", a streamlined, successful halophilic bacterium.</title>
        <authorList>
            <person name="Lopez-Perez M."/>
            <person name="Ghai R."/>
            <person name="Leon M.J."/>
            <person name="Rodriguez-Olmos A."/>
            <person name="Copa-Patino J.L."/>
            <person name="Soliveri J."/>
            <person name="Sanchez-Porro C."/>
            <person name="Ventosa A."/>
            <person name="Rodriguez-Valera F."/>
        </authorList>
    </citation>
    <scope>NUCLEOTIDE SEQUENCE [LARGE SCALE GENOMIC DNA]</scope>
    <source>
        <strain evidence="1 2">UAH-SP71</strain>
    </source>
</reference>
<dbReference type="HOGENOM" id="CLU_1958205_0_0_6"/>
<proteinExistence type="predicted"/>
<organism evidence="1 2">
    <name type="scientific">Spiribacter curvatus</name>
    <dbReference type="NCBI Taxonomy" id="1335757"/>
    <lineage>
        <taxon>Bacteria</taxon>
        <taxon>Pseudomonadati</taxon>
        <taxon>Pseudomonadota</taxon>
        <taxon>Gammaproteobacteria</taxon>
        <taxon>Chromatiales</taxon>
        <taxon>Ectothiorhodospiraceae</taxon>
        <taxon>Spiribacter</taxon>
    </lineage>
</organism>
<dbReference type="EMBL" id="CP005990">
    <property type="protein sequence ID" value="AGY91072.1"/>
    <property type="molecule type" value="Genomic_DNA"/>
</dbReference>
<sequence>MDRRGPGAGFRRCGGLGRWCLSGGCRTVPGIAAAGAVTTDLNLGNRCALGHLVAGLDQHLGDGTVHRTGHLHGRLVALQGDDRVLGGDRVARPHQHLNDVHRIEVADVGDGDFLDLCHANSSCAVPRR</sequence>
<dbReference type="AlphaFoldDB" id="U5T4H6"/>
<dbReference type="Proteomes" id="UP000017640">
    <property type="component" value="Chromosome"/>
</dbReference>